<protein>
    <submittedName>
        <fullName evidence="4">TIGR01777 family protein</fullName>
    </submittedName>
</protein>
<reference evidence="4 5" key="1">
    <citation type="submission" date="2016-12" db="EMBL/GenBank/DDBJ databases">
        <title>Diversity of luminous bacteria.</title>
        <authorList>
            <person name="Yoshizawa S."/>
            <person name="Kogure K."/>
        </authorList>
    </citation>
    <scope>NUCLEOTIDE SEQUENCE [LARGE SCALE GENOMIC DNA]</scope>
    <source>
        <strain evidence="4 5">LC1-200</strain>
    </source>
</reference>
<dbReference type="OrthoDB" id="9801773at2"/>
<evidence type="ECO:0000259" key="2">
    <source>
        <dbReference type="Pfam" id="PF01370"/>
    </source>
</evidence>
<dbReference type="SUPFAM" id="SSF51735">
    <property type="entry name" value="NAD(P)-binding Rossmann-fold domains"/>
    <property type="match status" value="1"/>
</dbReference>
<comment type="similarity">
    <text evidence="1">Belongs to the NAD(P)-dependent epimerase/dehydratase family. SDR39U1 subfamily.</text>
</comment>
<organism evidence="4 5">
    <name type="scientific">Photobacterium angustum</name>
    <dbReference type="NCBI Taxonomy" id="661"/>
    <lineage>
        <taxon>Bacteria</taxon>
        <taxon>Pseudomonadati</taxon>
        <taxon>Pseudomonadota</taxon>
        <taxon>Gammaproteobacteria</taxon>
        <taxon>Vibrionales</taxon>
        <taxon>Vibrionaceae</taxon>
        <taxon>Photobacterium</taxon>
    </lineage>
</organism>
<dbReference type="InterPro" id="IPR036291">
    <property type="entry name" value="NAD(P)-bd_dom_sf"/>
</dbReference>
<dbReference type="Gene3D" id="3.40.50.720">
    <property type="entry name" value="NAD(P)-binding Rossmann-like Domain"/>
    <property type="match status" value="1"/>
</dbReference>
<dbReference type="RefSeq" id="WP_105059629.1">
    <property type="nucleotide sequence ID" value="NZ_MSCJ01000001.1"/>
</dbReference>
<dbReference type="CDD" id="cd05242">
    <property type="entry name" value="SDR_a8"/>
    <property type="match status" value="1"/>
</dbReference>
<dbReference type="AlphaFoldDB" id="A0A2S7VWG5"/>
<dbReference type="PANTHER" id="PTHR11092">
    <property type="entry name" value="SUGAR NUCLEOTIDE EPIMERASE RELATED"/>
    <property type="match status" value="1"/>
</dbReference>
<name>A0A2S7VWG5_PHOAN</name>
<gene>
    <name evidence="4" type="ORF">BTO08_01710</name>
</gene>
<evidence type="ECO:0000256" key="1">
    <source>
        <dbReference type="ARBA" id="ARBA00009353"/>
    </source>
</evidence>
<dbReference type="Pfam" id="PF01370">
    <property type="entry name" value="Epimerase"/>
    <property type="match status" value="1"/>
</dbReference>
<sequence>MNILMTGATGFIGRALIPHFNHDHVTILTRNPTRAYNQLGHHIHAVDNLDSFDNFDQFDAVINLAGEPIINKRWSDKQKEKICQSRWDITQQLVDKIKASSHPPHTFLSGSAVGIYGDNQDKTIDESTPLDINDNDFAQNVCYRWEQIALEAKSEQTRVCLIRTGIVLGKQGGALARMLLPYQLGLGGKIGDGKQYFPWIHMQDMIKGILFLLNHPEAHGAFNFTAPTPVTNKVFSQTLAATLKRPHILFTPAWVLKLGLGESAQLLLDSQRALPNKLQQEGFNFSFPCIEQALKQTLCD</sequence>
<evidence type="ECO:0000259" key="3">
    <source>
        <dbReference type="Pfam" id="PF08338"/>
    </source>
</evidence>
<dbReference type="Proteomes" id="UP000238730">
    <property type="component" value="Unassembled WGS sequence"/>
</dbReference>
<dbReference type="EMBL" id="MSCJ01000001">
    <property type="protein sequence ID" value="PQJ66225.1"/>
    <property type="molecule type" value="Genomic_DNA"/>
</dbReference>
<proteinExistence type="inferred from homology"/>
<comment type="caution">
    <text evidence="4">The sequence shown here is derived from an EMBL/GenBank/DDBJ whole genome shotgun (WGS) entry which is preliminary data.</text>
</comment>
<dbReference type="InterPro" id="IPR001509">
    <property type="entry name" value="Epimerase_deHydtase"/>
</dbReference>
<dbReference type="InterPro" id="IPR010099">
    <property type="entry name" value="SDR39U1"/>
</dbReference>
<feature type="domain" description="NAD-dependent epimerase/dehydratase" evidence="2">
    <location>
        <begin position="3"/>
        <end position="219"/>
    </location>
</feature>
<evidence type="ECO:0000313" key="4">
    <source>
        <dbReference type="EMBL" id="PQJ66225.1"/>
    </source>
</evidence>
<accession>A0A2S7VWG5</accession>
<feature type="domain" description="DUF1731" evidence="3">
    <location>
        <begin position="251"/>
        <end position="296"/>
    </location>
</feature>
<dbReference type="NCBIfam" id="TIGR01777">
    <property type="entry name" value="yfcH"/>
    <property type="match status" value="1"/>
</dbReference>
<dbReference type="InterPro" id="IPR013549">
    <property type="entry name" value="DUF1731"/>
</dbReference>
<dbReference type="PANTHER" id="PTHR11092:SF0">
    <property type="entry name" value="EPIMERASE FAMILY PROTEIN SDR39U1"/>
    <property type="match status" value="1"/>
</dbReference>
<evidence type="ECO:0000313" key="5">
    <source>
        <dbReference type="Proteomes" id="UP000238730"/>
    </source>
</evidence>
<dbReference type="Pfam" id="PF08338">
    <property type="entry name" value="DUF1731"/>
    <property type="match status" value="1"/>
</dbReference>